<dbReference type="InterPro" id="IPR011989">
    <property type="entry name" value="ARM-like"/>
</dbReference>
<evidence type="ECO:0000256" key="2">
    <source>
        <dbReference type="ARBA" id="ARBA00006427"/>
    </source>
</evidence>
<dbReference type="PANTHER" id="PTHR16056:SF2">
    <property type="entry name" value="TESTIS-EXPRESSED PROTEIN 10"/>
    <property type="match status" value="1"/>
</dbReference>
<dbReference type="Proteomes" id="UP001378592">
    <property type="component" value="Unassembled WGS sequence"/>
</dbReference>
<keyword evidence="6" id="KW-1185">Reference proteome</keyword>
<dbReference type="InterPro" id="IPR024679">
    <property type="entry name" value="Ipi1_N"/>
</dbReference>
<evidence type="ECO:0000313" key="6">
    <source>
        <dbReference type="Proteomes" id="UP001378592"/>
    </source>
</evidence>
<comment type="similarity">
    <text evidence="2">Belongs to the IPI1/TEX10 family.</text>
</comment>
<name>A0AAN9VYY9_9ORTH</name>
<proteinExistence type="inferred from homology"/>
<dbReference type="SUPFAM" id="SSF48371">
    <property type="entry name" value="ARM repeat"/>
    <property type="match status" value="1"/>
</dbReference>
<evidence type="ECO:0000256" key="1">
    <source>
        <dbReference type="ARBA" id="ARBA00004123"/>
    </source>
</evidence>
<evidence type="ECO:0000313" key="5">
    <source>
        <dbReference type="EMBL" id="KAK7870382.1"/>
    </source>
</evidence>
<dbReference type="EMBL" id="JAZDUA010000059">
    <property type="protein sequence ID" value="KAK7870382.1"/>
    <property type="molecule type" value="Genomic_DNA"/>
</dbReference>
<accession>A0AAN9VYY9</accession>
<protein>
    <recommendedName>
        <fullName evidence="4">Pre-rRNA-processing protein Ipi1 N-terminal domain-containing protein</fullName>
    </recommendedName>
</protein>
<keyword evidence="3" id="KW-0539">Nucleus</keyword>
<evidence type="ECO:0000259" key="4">
    <source>
        <dbReference type="Pfam" id="PF12333"/>
    </source>
</evidence>
<gene>
    <name evidence="5" type="ORF">R5R35_000550</name>
</gene>
<evidence type="ECO:0000256" key="3">
    <source>
        <dbReference type="ARBA" id="ARBA00023242"/>
    </source>
</evidence>
<dbReference type="AlphaFoldDB" id="A0AAN9VYY9"/>
<dbReference type="InterPro" id="IPR016024">
    <property type="entry name" value="ARM-type_fold"/>
</dbReference>
<dbReference type="Gene3D" id="1.25.10.10">
    <property type="entry name" value="Leucine-rich Repeat Variant"/>
    <property type="match status" value="1"/>
</dbReference>
<comment type="subcellular location">
    <subcellularLocation>
        <location evidence="1">Nucleus</location>
    </subcellularLocation>
</comment>
<feature type="domain" description="Pre-rRNA-processing protein Ipi1 N-terminal" evidence="4">
    <location>
        <begin position="125"/>
        <end position="219"/>
    </location>
</feature>
<comment type="caution">
    <text evidence="5">The sequence shown here is derived from an EMBL/GenBank/DDBJ whole genome shotgun (WGS) entry which is preliminary data.</text>
</comment>
<organism evidence="5 6">
    <name type="scientific">Gryllus longicercus</name>
    <dbReference type="NCBI Taxonomy" id="2509291"/>
    <lineage>
        <taxon>Eukaryota</taxon>
        <taxon>Metazoa</taxon>
        <taxon>Ecdysozoa</taxon>
        <taxon>Arthropoda</taxon>
        <taxon>Hexapoda</taxon>
        <taxon>Insecta</taxon>
        <taxon>Pterygota</taxon>
        <taxon>Neoptera</taxon>
        <taxon>Polyneoptera</taxon>
        <taxon>Orthoptera</taxon>
        <taxon>Ensifera</taxon>
        <taxon>Gryllidea</taxon>
        <taxon>Grylloidea</taxon>
        <taxon>Gryllidae</taxon>
        <taxon>Gryllinae</taxon>
        <taxon>Gryllus</taxon>
    </lineage>
</organism>
<reference evidence="5 6" key="1">
    <citation type="submission" date="2024-03" db="EMBL/GenBank/DDBJ databases">
        <title>The genome assembly and annotation of the cricket Gryllus longicercus Weissman &amp; Gray.</title>
        <authorList>
            <person name="Szrajer S."/>
            <person name="Gray D."/>
            <person name="Ylla G."/>
        </authorList>
    </citation>
    <scope>NUCLEOTIDE SEQUENCE [LARGE SCALE GENOMIC DNA]</scope>
    <source>
        <strain evidence="5">DAG 2021-001</strain>
        <tissue evidence="5">Whole body minus gut</tissue>
    </source>
</reference>
<dbReference type="PANTHER" id="PTHR16056">
    <property type="entry name" value="REGULATOR OF MICROTUBULE DYNAMICS PROTEIN"/>
    <property type="match status" value="1"/>
</dbReference>
<dbReference type="Pfam" id="PF12333">
    <property type="entry name" value="Ipi1_N"/>
    <property type="match status" value="1"/>
</dbReference>
<sequence length="644" mass="73657">MEKAKVKLKQKKLMKAQNVTNVSFKAKKIVLPGQLKSPTEQEIHTRKKLNVQELLSHLRHYNVSMRSEGLSGFQELLAMYEEDVIKLHLPKVIDGVASLVLDIERGVRKSAVKMIETLLAKVSTEQITPHFDVLRTYMSCAMTHINASIREDSLLLMDCLLNKCPVLMVKNANDILPNFLNMISNLKNSSDHGRTLSLHLNNKLISVKWRMSVFARLTKYFAAIVAVKKHGFVDGVQMNVDEVSGIDTKSVNWSEESPLYVGDFISLKREICNLPRVFSKTTVVTEVSGASTANQERTLKEHIMSLMPVLFEAWIEVAPQRDSAEVGCLPEEAAIMLQYVVNTLLHVWESIQNWEQESNIDNLTPWFIKFYRKTIYKAFLPGFPFTLQENIFKPKIVSNESRKVLNEEQSLLQNTSSVHPKCIHQNLSLCHLLVSIDDGKDQTVVKPVLSYLQSCIMEWEDMTFFPGLEQVLRTLIINEKTSWPKKEVLQAVVMKCQDRSAPRNLYENLFSLLCDYVLQPRYHKELGCKEFVKWFSELPYQFFQAEVNLKTVKALSSLACQNHEVFMNSLKKRAKAIVNSLCEIPVVGNSIPFEGQKLILNTLFHVADSDTFNGLLKRIGDLQDYQELASYVKDMKALYEFVNL</sequence>
<dbReference type="GO" id="GO:0071339">
    <property type="term" value="C:MLL1 complex"/>
    <property type="evidence" value="ECO:0007669"/>
    <property type="project" value="TreeGrafter"/>
</dbReference>